<protein>
    <submittedName>
        <fullName evidence="1">Uncharacterized protein</fullName>
    </submittedName>
</protein>
<comment type="caution">
    <text evidence="1">The sequence shown here is derived from an EMBL/GenBank/DDBJ whole genome shotgun (WGS) entry which is preliminary data.</text>
</comment>
<organism evidence="1 2">
    <name type="scientific">Dallia pectoralis</name>
    <name type="common">Alaska blackfish</name>
    <dbReference type="NCBI Taxonomy" id="75939"/>
    <lineage>
        <taxon>Eukaryota</taxon>
        <taxon>Metazoa</taxon>
        <taxon>Chordata</taxon>
        <taxon>Craniata</taxon>
        <taxon>Vertebrata</taxon>
        <taxon>Euteleostomi</taxon>
        <taxon>Actinopterygii</taxon>
        <taxon>Neopterygii</taxon>
        <taxon>Teleostei</taxon>
        <taxon>Protacanthopterygii</taxon>
        <taxon>Esociformes</taxon>
        <taxon>Umbridae</taxon>
        <taxon>Dallia</taxon>
    </lineage>
</organism>
<evidence type="ECO:0000313" key="1">
    <source>
        <dbReference type="EMBL" id="KAJ8003934.1"/>
    </source>
</evidence>
<accession>A0ACC2GJS7</accession>
<reference evidence="1" key="1">
    <citation type="submission" date="2021-05" db="EMBL/GenBank/DDBJ databases">
        <authorList>
            <person name="Pan Q."/>
            <person name="Jouanno E."/>
            <person name="Zahm M."/>
            <person name="Klopp C."/>
            <person name="Cabau C."/>
            <person name="Louis A."/>
            <person name="Berthelot C."/>
            <person name="Parey E."/>
            <person name="Roest Crollius H."/>
            <person name="Montfort J."/>
            <person name="Robinson-Rechavi M."/>
            <person name="Bouchez O."/>
            <person name="Lampietro C."/>
            <person name="Lopez Roques C."/>
            <person name="Donnadieu C."/>
            <person name="Postlethwait J."/>
            <person name="Bobe J."/>
            <person name="Dillon D."/>
            <person name="Chandos A."/>
            <person name="von Hippel F."/>
            <person name="Guiguen Y."/>
        </authorList>
    </citation>
    <scope>NUCLEOTIDE SEQUENCE</scope>
    <source>
        <strain evidence="1">YG-Jan2019</strain>
    </source>
</reference>
<name>A0ACC2GJS7_DALPE</name>
<dbReference type="Proteomes" id="UP001157502">
    <property type="component" value="Chromosome 12"/>
</dbReference>
<proteinExistence type="predicted"/>
<evidence type="ECO:0000313" key="2">
    <source>
        <dbReference type="Proteomes" id="UP001157502"/>
    </source>
</evidence>
<dbReference type="EMBL" id="CM055739">
    <property type="protein sequence ID" value="KAJ8003934.1"/>
    <property type="molecule type" value="Genomic_DNA"/>
</dbReference>
<keyword evidence="2" id="KW-1185">Reference proteome</keyword>
<gene>
    <name evidence="1" type="ORF">DPEC_G00153560</name>
</gene>
<sequence length="125" mass="14165">MKTLEIQHEEWTDRSEDLLRRQPEIQHLQAYDRSIVQSRRTQSSAQSLTTAMLIGQHEREDHSDRQHGHFPPSPSSSSPPSSPLGETLTDRDRSYQVKGRQCSDPRPGRVGRVVHPEGPVAMTTS</sequence>